<reference evidence="2" key="1">
    <citation type="journal article" date="2019" name="Int. J. Syst. Evol. Microbiol.">
        <title>The Global Catalogue of Microorganisms (GCM) 10K type strain sequencing project: providing services to taxonomists for standard genome sequencing and annotation.</title>
        <authorList>
            <consortium name="The Broad Institute Genomics Platform"/>
            <consortium name="The Broad Institute Genome Sequencing Center for Infectious Disease"/>
            <person name="Wu L."/>
            <person name="Ma J."/>
        </authorList>
    </citation>
    <scope>NUCLEOTIDE SEQUENCE [LARGE SCALE GENOMIC DNA]</scope>
    <source>
        <strain evidence="2">KCTC 32514</strain>
    </source>
</reference>
<sequence>MTNSITLDFCEIHLYEHYMIVTVNAGVNMTMYNNTTLKQVADAHFRNKPFVYITHRVNSYSVDPAVYKETSKINNLVGFCVVSKNYMAKTTAQIEKLFLNNKPFEIFNDLAQAIEWANSVAK</sequence>
<accession>A0ABW5ZSN1</accession>
<protein>
    <recommendedName>
        <fullName evidence="3">STAS/SEC14 domain-containing protein</fullName>
    </recommendedName>
</protein>
<dbReference type="RefSeq" id="WP_194508064.1">
    <property type="nucleotide sequence ID" value="NZ_JADILU010000004.1"/>
</dbReference>
<name>A0ABW5ZSN1_9FLAO</name>
<comment type="caution">
    <text evidence="1">The sequence shown here is derived from an EMBL/GenBank/DDBJ whole genome shotgun (WGS) entry which is preliminary data.</text>
</comment>
<organism evidence="1 2">
    <name type="scientific">Psychroserpens luteus</name>
    <dbReference type="NCBI Taxonomy" id="1434066"/>
    <lineage>
        <taxon>Bacteria</taxon>
        <taxon>Pseudomonadati</taxon>
        <taxon>Bacteroidota</taxon>
        <taxon>Flavobacteriia</taxon>
        <taxon>Flavobacteriales</taxon>
        <taxon>Flavobacteriaceae</taxon>
        <taxon>Psychroserpens</taxon>
    </lineage>
</organism>
<proteinExistence type="predicted"/>
<gene>
    <name evidence="1" type="ORF">ACFS29_10405</name>
</gene>
<evidence type="ECO:0000313" key="1">
    <source>
        <dbReference type="EMBL" id="MFD2916050.1"/>
    </source>
</evidence>
<evidence type="ECO:0008006" key="3">
    <source>
        <dbReference type="Google" id="ProtNLM"/>
    </source>
</evidence>
<keyword evidence="2" id="KW-1185">Reference proteome</keyword>
<dbReference type="EMBL" id="JBHUOS010000009">
    <property type="protein sequence ID" value="MFD2916050.1"/>
    <property type="molecule type" value="Genomic_DNA"/>
</dbReference>
<dbReference type="Proteomes" id="UP001597548">
    <property type="component" value="Unassembled WGS sequence"/>
</dbReference>
<evidence type="ECO:0000313" key="2">
    <source>
        <dbReference type="Proteomes" id="UP001597548"/>
    </source>
</evidence>